<organism evidence="2 3">
    <name type="scientific">Xylaria arbuscula</name>
    <dbReference type="NCBI Taxonomy" id="114810"/>
    <lineage>
        <taxon>Eukaryota</taxon>
        <taxon>Fungi</taxon>
        <taxon>Dikarya</taxon>
        <taxon>Ascomycota</taxon>
        <taxon>Pezizomycotina</taxon>
        <taxon>Sordariomycetes</taxon>
        <taxon>Xylariomycetidae</taxon>
        <taxon>Xylariales</taxon>
        <taxon>Xylariaceae</taxon>
        <taxon>Xylaria</taxon>
    </lineage>
</organism>
<keyword evidence="3" id="KW-1185">Reference proteome</keyword>
<feature type="region of interest" description="Disordered" evidence="1">
    <location>
        <begin position="1"/>
        <end position="22"/>
    </location>
</feature>
<gene>
    <name evidence="2" type="ORF">NPX13_g7596</name>
</gene>
<evidence type="ECO:0000313" key="2">
    <source>
        <dbReference type="EMBL" id="KAJ3565179.1"/>
    </source>
</evidence>
<name>A0A9W8TJB8_9PEZI</name>
<protein>
    <submittedName>
        <fullName evidence="2">Uncharacterized protein</fullName>
    </submittedName>
</protein>
<comment type="caution">
    <text evidence="2">The sequence shown here is derived from an EMBL/GenBank/DDBJ whole genome shotgun (WGS) entry which is preliminary data.</text>
</comment>
<dbReference type="AlphaFoldDB" id="A0A9W8TJB8"/>
<proteinExistence type="predicted"/>
<feature type="region of interest" description="Disordered" evidence="1">
    <location>
        <begin position="300"/>
        <end position="328"/>
    </location>
</feature>
<evidence type="ECO:0000313" key="3">
    <source>
        <dbReference type="Proteomes" id="UP001148614"/>
    </source>
</evidence>
<accession>A0A9W8TJB8</accession>
<sequence>MASLPVSETAADNPTPPKPQPDAPCLGEYMSQVLRLASAYKATGSVENICHLKYIAQKSLGQGHIGRRLRSENERIIEHLMVIEHETYYYPEEAKEASAACKALFFANSQDDAARVLKPEYLLVLAEGLRSMKVAVMVEPKLYRPFIMEFCRRAAKTKLKVDIIWARQRIRGVHAYVKCLVGEEGARTSLPILPDLTNPAAAVTEIINSDIKKCEEIETAMKIVQEAGLKELEGILGSGPSRGEPDLRAAIKNAAQADGSDEIKKAIEEIVRSLYLNFDLKIEKLRRLIQVKGEQTRSILDGMNQHDTQAEDGGDISTKNDEEEECDQ</sequence>
<dbReference type="Proteomes" id="UP001148614">
    <property type="component" value="Unassembled WGS sequence"/>
</dbReference>
<evidence type="ECO:0000256" key="1">
    <source>
        <dbReference type="SAM" id="MobiDB-lite"/>
    </source>
</evidence>
<dbReference type="EMBL" id="JANPWZ010001520">
    <property type="protein sequence ID" value="KAJ3565179.1"/>
    <property type="molecule type" value="Genomic_DNA"/>
</dbReference>
<reference evidence="2" key="1">
    <citation type="submission" date="2022-07" db="EMBL/GenBank/DDBJ databases">
        <title>Genome Sequence of Xylaria arbuscula.</title>
        <authorList>
            <person name="Buettner E."/>
        </authorList>
    </citation>
    <scope>NUCLEOTIDE SEQUENCE</scope>
    <source>
        <strain evidence="2">VT107</strain>
    </source>
</reference>